<keyword evidence="7 10" id="KW-0560">Oxidoreductase</keyword>
<evidence type="ECO:0000313" key="13">
    <source>
        <dbReference type="EMBL" id="SBW12812.1"/>
    </source>
</evidence>
<evidence type="ECO:0000256" key="6">
    <source>
        <dbReference type="ARBA" id="ARBA00022857"/>
    </source>
</evidence>
<comment type="similarity">
    <text evidence="2 10">Belongs to the ketopantoate reductase family.</text>
</comment>
<dbReference type="PANTHER" id="PTHR43765:SF2">
    <property type="entry name" value="2-DEHYDROPANTOATE 2-REDUCTASE"/>
    <property type="match status" value="1"/>
</dbReference>
<comment type="catalytic activity">
    <reaction evidence="9 10">
        <text>(R)-pantoate + NADP(+) = 2-dehydropantoate + NADPH + H(+)</text>
        <dbReference type="Rhea" id="RHEA:16233"/>
        <dbReference type="ChEBI" id="CHEBI:11561"/>
        <dbReference type="ChEBI" id="CHEBI:15378"/>
        <dbReference type="ChEBI" id="CHEBI:15980"/>
        <dbReference type="ChEBI" id="CHEBI:57783"/>
        <dbReference type="ChEBI" id="CHEBI:58349"/>
        <dbReference type="EC" id="1.1.1.169"/>
    </reaction>
</comment>
<dbReference type="SUPFAM" id="SSF51735">
    <property type="entry name" value="NAD(P)-binding Rossmann-fold domains"/>
    <property type="match status" value="1"/>
</dbReference>
<evidence type="ECO:0000256" key="5">
    <source>
        <dbReference type="ARBA" id="ARBA00022655"/>
    </source>
</evidence>
<evidence type="ECO:0000259" key="12">
    <source>
        <dbReference type="Pfam" id="PF08546"/>
    </source>
</evidence>
<dbReference type="GO" id="GO:0008677">
    <property type="term" value="F:2-dehydropantoate 2-reductase activity"/>
    <property type="evidence" value="ECO:0007669"/>
    <property type="project" value="UniProtKB-EC"/>
</dbReference>
<dbReference type="InterPro" id="IPR050838">
    <property type="entry name" value="Ketopantoate_reductase"/>
</dbReference>
<dbReference type="Gene3D" id="3.40.50.720">
    <property type="entry name" value="NAD(P)-binding Rossmann-like Domain"/>
    <property type="match status" value="1"/>
</dbReference>
<dbReference type="GO" id="GO:0015940">
    <property type="term" value="P:pantothenate biosynthetic process"/>
    <property type="evidence" value="ECO:0007669"/>
    <property type="project" value="UniProtKB-UniPathway"/>
</dbReference>
<dbReference type="AlphaFoldDB" id="A0A212KME8"/>
<gene>
    <name evidence="13" type="ORF">KL86APRO_30303</name>
</gene>
<evidence type="ECO:0000256" key="1">
    <source>
        <dbReference type="ARBA" id="ARBA00004994"/>
    </source>
</evidence>
<name>A0A212KME8_9PROT</name>
<feature type="domain" description="Ketopantoate reductase C-terminal" evidence="12">
    <location>
        <begin position="175"/>
        <end position="293"/>
    </location>
</feature>
<dbReference type="InterPro" id="IPR013752">
    <property type="entry name" value="KPA_reductase"/>
</dbReference>
<dbReference type="GO" id="GO:0005737">
    <property type="term" value="C:cytoplasm"/>
    <property type="evidence" value="ECO:0007669"/>
    <property type="project" value="TreeGrafter"/>
</dbReference>
<dbReference type="InterPro" id="IPR036291">
    <property type="entry name" value="NAD(P)-bd_dom_sf"/>
</dbReference>
<comment type="function">
    <text evidence="10">Catalyzes the NADPH-dependent reduction of ketopantoate into pantoic acid.</text>
</comment>
<comment type="pathway">
    <text evidence="1 10">Cofactor biosynthesis; (R)-pantothenate biosynthesis; (R)-pantoate from 3-methyl-2-oxobutanoate: step 2/2.</text>
</comment>
<dbReference type="SUPFAM" id="SSF48179">
    <property type="entry name" value="6-phosphogluconate dehydrogenase C-terminal domain-like"/>
    <property type="match status" value="1"/>
</dbReference>
<dbReference type="Pfam" id="PF02558">
    <property type="entry name" value="ApbA"/>
    <property type="match status" value="1"/>
</dbReference>
<keyword evidence="5 10" id="KW-0566">Pantothenate biosynthesis</keyword>
<evidence type="ECO:0000259" key="11">
    <source>
        <dbReference type="Pfam" id="PF02558"/>
    </source>
</evidence>
<dbReference type="InterPro" id="IPR003710">
    <property type="entry name" value="ApbA"/>
</dbReference>
<evidence type="ECO:0000256" key="8">
    <source>
        <dbReference type="ARBA" id="ARBA00032024"/>
    </source>
</evidence>
<dbReference type="Gene3D" id="1.10.1040.10">
    <property type="entry name" value="N-(1-d-carboxylethyl)-l-norvaline Dehydrogenase, domain 2"/>
    <property type="match status" value="1"/>
</dbReference>
<evidence type="ECO:0000256" key="7">
    <source>
        <dbReference type="ARBA" id="ARBA00023002"/>
    </source>
</evidence>
<sequence length="298" mass="31524">MKRESIAVVGLGSIGGIVAGCLLGADRHDVVACVRKPLDRLVVERPDDVVDRPIRTFLSPADAHPVDWVILATKAQDTASAAPWLARLCGPETRVAAFQNGIGHAARLAPFVGGARVVPTIVYYNGERFAPGRMRFRRAGNWELAVGDDADGHALIDLLDGTTLRILKSADVHTLGWRKLLINAIANPVTALTLQRQAVFRRDDVQALCRGILEEAVAVGRADGAAFAPDEGARTLATLLTYPPEAGTSMYFDRAAGRPLEIEAITGAIVAAGARHGVPTPLNAALLALLRAVSDAAS</sequence>
<dbReference type="PANTHER" id="PTHR43765">
    <property type="entry name" value="2-DEHYDROPANTOATE 2-REDUCTASE-RELATED"/>
    <property type="match status" value="1"/>
</dbReference>
<dbReference type="Pfam" id="PF08546">
    <property type="entry name" value="ApbA_C"/>
    <property type="match status" value="1"/>
</dbReference>
<dbReference type="InterPro" id="IPR013328">
    <property type="entry name" value="6PGD_dom2"/>
</dbReference>
<dbReference type="InterPro" id="IPR013332">
    <property type="entry name" value="KPR_N"/>
</dbReference>
<keyword evidence="6 10" id="KW-0521">NADP</keyword>
<evidence type="ECO:0000256" key="3">
    <source>
        <dbReference type="ARBA" id="ARBA00013014"/>
    </source>
</evidence>
<reference evidence="13" key="1">
    <citation type="submission" date="2016-04" db="EMBL/GenBank/DDBJ databases">
        <authorList>
            <person name="Evans L.H."/>
            <person name="Alamgir A."/>
            <person name="Owens N."/>
            <person name="Weber N.D."/>
            <person name="Virtaneva K."/>
            <person name="Barbian K."/>
            <person name="Babar A."/>
            <person name="Rosenke K."/>
        </authorList>
    </citation>
    <scope>NUCLEOTIDE SEQUENCE</scope>
    <source>
        <strain evidence="13">86</strain>
    </source>
</reference>
<organism evidence="13">
    <name type="scientific">uncultured Alphaproteobacteria bacterium</name>
    <dbReference type="NCBI Taxonomy" id="91750"/>
    <lineage>
        <taxon>Bacteria</taxon>
        <taxon>Pseudomonadati</taxon>
        <taxon>Pseudomonadota</taxon>
        <taxon>Alphaproteobacteria</taxon>
        <taxon>environmental samples</taxon>
    </lineage>
</organism>
<protein>
    <recommendedName>
        <fullName evidence="4 10">2-dehydropantoate 2-reductase</fullName>
        <ecNumber evidence="3 10">1.1.1.169</ecNumber>
    </recommendedName>
    <alternativeName>
        <fullName evidence="8 10">Ketopantoate reductase</fullName>
    </alternativeName>
</protein>
<dbReference type="UniPathway" id="UPA00028">
    <property type="reaction ID" value="UER00004"/>
</dbReference>
<dbReference type="FunFam" id="1.10.1040.10:FF:000017">
    <property type="entry name" value="2-dehydropantoate 2-reductase"/>
    <property type="match status" value="1"/>
</dbReference>
<dbReference type="NCBIfam" id="NF005091">
    <property type="entry name" value="PRK06522.2-2"/>
    <property type="match status" value="1"/>
</dbReference>
<dbReference type="PROSITE" id="PS51257">
    <property type="entry name" value="PROKAR_LIPOPROTEIN"/>
    <property type="match status" value="1"/>
</dbReference>
<evidence type="ECO:0000256" key="4">
    <source>
        <dbReference type="ARBA" id="ARBA00019465"/>
    </source>
</evidence>
<evidence type="ECO:0000256" key="9">
    <source>
        <dbReference type="ARBA" id="ARBA00048793"/>
    </source>
</evidence>
<accession>A0A212KME8</accession>
<feature type="domain" description="Ketopantoate reductase N-terminal" evidence="11">
    <location>
        <begin position="6"/>
        <end position="144"/>
    </location>
</feature>
<dbReference type="NCBIfam" id="TIGR00745">
    <property type="entry name" value="apbA_panE"/>
    <property type="match status" value="1"/>
</dbReference>
<proteinExistence type="inferred from homology"/>
<dbReference type="EC" id="1.1.1.169" evidence="3 10"/>
<evidence type="ECO:0000256" key="2">
    <source>
        <dbReference type="ARBA" id="ARBA00007870"/>
    </source>
</evidence>
<dbReference type="GO" id="GO:0050661">
    <property type="term" value="F:NADP binding"/>
    <property type="evidence" value="ECO:0007669"/>
    <property type="project" value="TreeGrafter"/>
</dbReference>
<dbReference type="InterPro" id="IPR008927">
    <property type="entry name" value="6-PGluconate_DH-like_C_sf"/>
</dbReference>
<dbReference type="EMBL" id="FLUO01000003">
    <property type="protein sequence ID" value="SBW12812.1"/>
    <property type="molecule type" value="Genomic_DNA"/>
</dbReference>
<evidence type="ECO:0000256" key="10">
    <source>
        <dbReference type="RuleBase" id="RU362068"/>
    </source>
</evidence>